<gene>
    <name evidence="1" type="ORF">ERS852490_01125</name>
</gene>
<organism evidence="1 2">
    <name type="scientific">Lachnospira eligens</name>
    <dbReference type="NCBI Taxonomy" id="39485"/>
    <lineage>
        <taxon>Bacteria</taxon>
        <taxon>Bacillati</taxon>
        <taxon>Bacillota</taxon>
        <taxon>Clostridia</taxon>
        <taxon>Lachnospirales</taxon>
        <taxon>Lachnospiraceae</taxon>
        <taxon>Lachnospira</taxon>
    </lineage>
</organism>
<accession>A0A174YV49</accession>
<protein>
    <submittedName>
        <fullName evidence="1">Uncharacterized protein</fullName>
    </submittedName>
</protein>
<evidence type="ECO:0000313" key="2">
    <source>
        <dbReference type="Proteomes" id="UP000095621"/>
    </source>
</evidence>
<dbReference type="RefSeq" id="WP_172675990.1">
    <property type="nucleotide sequence ID" value="NZ_CZBU01000002.1"/>
</dbReference>
<name>A0A174YV49_9FIRM</name>
<reference evidence="1 2" key="1">
    <citation type="submission" date="2015-09" db="EMBL/GenBank/DDBJ databases">
        <authorList>
            <consortium name="Pathogen Informatics"/>
        </authorList>
    </citation>
    <scope>NUCLEOTIDE SEQUENCE [LARGE SCALE GENOMIC DNA]</scope>
    <source>
        <strain evidence="1 2">2789STDY5834875</strain>
    </source>
</reference>
<evidence type="ECO:0000313" key="1">
    <source>
        <dbReference type="EMBL" id="CUQ76559.1"/>
    </source>
</evidence>
<dbReference type="AlphaFoldDB" id="A0A174YV49"/>
<dbReference type="Proteomes" id="UP000095621">
    <property type="component" value="Unassembled WGS sequence"/>
</dbReference>
<proteinExistence type="predicted"/>
<dbReference type="EMBL" id="CZBU01000002">
    <property type="protein sequence ID" value="CUQ76559.1"/>
    <property type="molecule type" value="Genomic_DNA"/>
</dbReference>
<sequence length="53" mass="6392">MKLYITYEEPFANRKFNSNQIKEVYRDMADKAEYPSFECWISDMLKSGVFEEV</sequence>